<dbReference type="SUPFAM" id="SSF53041">
    <property type="entry name" value="Resolvase-like"/>
    <property type="match status" value="1"/>
</dbReference>
<dbReference type="GO" id="GO:0003677">
    <property type="term" value="F:DNA binding"/>
    <property type="evidence" value="ECO:0007669"/>
    <property type="project" value="InterPro"/>
</dbReference>
<name>A0A1W2EZF1_KIBAR</name>
<sequence>MSAHQENSRSQRDKPRPTGESSQLPPRVLYGYVRVAQGDRERAAALKTDLMAFCQTYGYMIGTVFSDFGVEDSDVARPGFSSLLDVCRLVGSYGVVVPSRTHLSAHEETLAVLLRQIRRTGAKLIAIDEFEASLNGATSTALDDTEEDSHRDDAPC</sequence>
<dbReference type="Pfam" id="PF00239">
    <property type="entry name" value="Resolvase"/>
    <property type="match status" value="1"/>
</dbReference>
<reference evidence="3 4" key="1">
    <citation type="submission" date="2017-04" db="EMBL/GenBank/DDBJ databases">
        <authorList>
            <person name="Afonso C.L."/>
            <person name="Miller P.J."/>
            <person name="Scott M.A."/>
            <person name="Spackman E."/>
            <person name="Goraichik I."/>
            <person name="Dimitrov K.M."/>
            <person name="Suarez D.L."/>
            <person name="Swayne D.E."/>
        </authorList>
    </citation>
    <scope>NUCLEOTIDE SEQUENCE [LARGE SCALE GENOMIC DNA]</scope>
    <source>
        <strain evidence="3 4">DSM 43828</strain>
    </source>
</reference>
<dbReference type="OrthoDB" id="3695289at2"/>
<evidence type="ECO:0000256" key="1">
    <source>
        <dbReference type="SAM" id="MobiDB-lite"/>
    </source>
</evidence>
<evidence type="ECO:0000313" key="4">
    <source>
        <dbReference type="Proteomes" id="UP000192674"/>
    </source>
</evidence>
<dbReference type="RefSeq" id="WP_084429518.1">
    <property type="nucleotide sequence ID" value="NZ_FWXV01000004.1"/>
</dbReference>
<gene>
    <name evidence="3" type="ORF">SAMN05661093_05078</name>
</gene>
<proteinExistence type="predicted"/>
<dbReference type="EMBL" id="FWXV01000004">
    <property type="protein sequence ID" value="SMD14608.1"/>
    <property type="molecule type" value="Genomic_DNA"/>
</dbReference>
<protein>
    <submittedName>
        <fullName evidence="3">Resolvase, N terminal domain</fullName>
    </submittedName>
</protein>
<dbReference type="AlphaFoldDB" id="A0A1W2EZF1"/>
<evidence type="ECO:0000259" key="2">
    <source>
        <dbReference type="Pfam" id="PF00239"/>
    </source>
</evidence>
<dbReference type="GO" id="GO:0000150">
    <property type="term" value="F:DNA strand exchange activity"/>
    <property type="evidence" value="ECO:0007669"/>
    <property type="project" value="InterPro"/>
</dbReference>
<feature type="compositionally biased region" description="Basic and acidic residues" evidence="1">
    <location>
        <begin position="1"/>
        <end position="17"/>
    </location>
</feature>
<feature type="domain" description="Resolvase/invertase-type recombinase catalytic" evidence="2">
    <location>
        <begin position="30"/>
        <end position="131"/>
    </location>
</feature>
<dbReference type="Gene3D" id="3.40.50.1390">
    <property type="entry name" value="Resolvase, N-terminal catalytic domain"/>
    <property type="match status" value="1"/>
</dbReference>
<dbReference type="InterPro" id="IPR006119">
    <property type="entry name" value="Resolv_N"/>
</dbReference>
<feature type="region of interest" description="Disordered" evidence="1">
    <location>
        <begin position="1"/>
        <end position="24"/>
    </location>
</feature>
<accession>A0A1W2EZF1</accession>
<organism evidence="3 4">
    <name type="scientific">Kibdelosporangium aridum</name>
    <dbReference type="NCBI Taxonomy" id="2030"/>
    <lineage>
        <taxon>Bacteria</taxon>
        <taxon>Bacillati</taxon>
        <taxon>Actinomycetota</taxon>
        <taxon>Actinomycetes</taxon>
        <taxon>Pseudonocardiales</taxon>
        <taxon>Pseudonocardiaceae</taxon>
        <taxon>Kibdelosporangium</taxon>
    </lineage>
</organism>
<dbReference type="InterPro" id="IPR036162">
    <property type="entry name" value="Resolvase-like_N_sf"/>
</dbReference>
<evidence type="ECO:0000313" key="3">
    <source>
        <dbReference type="EMBL" id="SMD14608.1"/>
    </source>
</evidence>
<dbReference type="Proteomes" id="UP000192674">
    <property type="component" value="Unassembled WGS sequence"/>
</dbReference>
<keyword evidence="4" id="KW-1185">Reference proteome</keyword>